<comment type="caution">
    <text evidence="1">The sequence shown here is derived from an EMBL/GenBank/DDBJ whole genome shotgun (WGS) entry which is preliminary data.</text>
</comment>
<proteinExistence type="predicted"/>
<dbReference type="AlphaFoldDB" id="A0A7X0SHG8"/>
<dbReference type="EMBL" id="JACJVO010000005">
    <property type="protein sequence ID" value="MBB6730062.1"/>
    <property type="molecule type" value="Genomic_DNA"/>
</dbReference>
<reference evidence="1 2" key="1">
    <citation type="submission" date="2020-08" db="EMBL/GenBank/DDBJ databases">
        <title>Cohnella phylogeny.</title>
        <authorList>
            <person name="Dunlap C."/>
        </authorList>
    </citation>
    <scope>NUCLEOTIDE SEQUENCE [LARGE SCALE GENOMIC DNA]</scope>
    <source>
        <strain evidence="1 2">CBP 2801</strain>
    </source>
</reference>
<gene>
    <name evidence="1" type="ORF">H7C18_04055</name>
</gene>
<organism evidence="1 2">
    <name type="scientific">Cohnella zeiphila</name>
    <dbReference type="NCBI Taxonomy" id="2761120"/>
    <lineage>
        <taxon>Bacteria</taxon>
        <taxon>Bacillati</taxon>
        <taxon>Bacillota</taxon>
        <taxon>Bacilli</taxon>
        <taxon>Bacillales</taxon>
        <taxon>Paenibacillaceae</taxon>
        <taxon>Cohnella</taxon>
    </lineage>
</organism>
<keyword evidence="2" id="KW-1185">Reference proteome</keyword>
<dbReference type="Proteomes" id="UP000564644">
    <property type="component" value="Unassembled WGS sequence"/>
</dbReference>
<dbReference type="Pfam" id="PF10076">
    <property type="entry name" value="Phage_Mu_Gp48"/>
    <property type="match status" value="1"/>
</dbReference>
<dbReference type="RefSeq" id="WP_185127737.1">
    <property type="nucleotide sequence ID" value="NZ_JACJVO010000005.1"/>
</dbReference>
<dbReference type="InterPro" id="IPR018755">
    <property type="entry name" value="Phage_Mu_Gp48"/>
</dbReference>
<evidence type="ECO:0000313" key="1">
    <source>
        <dbReference type="EMBL" id="MBB6730062.1"/>
    </source>
</evidence>
<protein>
    <submittedName>
        <fullName evidence="1">YmfQ family protein</fullName>
    </submittedName>
</protein>
<sequence length="189" mass="21143">MIELPMTSSAGQRMLTYLPGYYATSKVIRSMMDAEGQELDQLQAALDDILNQFFVSSATWGLNRWEAELAIPIDESKPIDQRRSAIVSKIRGTGTVTVQLLQKVAQSFENGSIQVTQQPELYQFTVKFVDTLGLPPNIDDIKAAIEEIKPAHLEVQYAFRYLTVGEVSTMTIDQLQTHPLTDFAPFLDA</sequence>
<accession>A0A7X0SHG8</accession>
<name>A0A7X0SHG8_9BACL</name>
<evidence type="ECO:0000313" key="2">
    <source>
        <dbReference type="Proteomes" id="UP000564644"/>
    </source>
</evidence>